<protein>
    <recommendedName>
        <fullName evidence="3">YtzI protein</fullName>
    </recommendedName>
</protein>
<dbReference type="EMBL" id="JBHSHC010000064">
    <property type="protein sequence ID" value="MFC4767484.1"/>
    <property type="molecule type" value="Genomic_DNA"/>
</dbReference>
<organism evidence="1 2">
    <name type="scientific">Effusibacillus consociatus</name>
    <dbReference type="NCBI Taxonomy" id="1117041"/>
    <lineage>
        <taxon>Bacteria</taxon>
        <taxon>Bacillati</taxon>
        <taxon>Bacillota</taxon>
        <taxon>Bacilli</taxon>
        <taxon>Bacillales</taxon>
        <taxon>Alicyclobacillaceae</taxon>
        <taxon>Effusibacillus</taxon>
    </lineage>
</organism>
<evidence type="ECO:0000313" key="1">
    <source>
        <dbReference type="EMBL" id="MFC4767484.1"/>
    </source>
</evidence>
<keyword evidence="2" id="KW-1185">Reference proteome</keyword>
<gene>
    <name evidence="1" type="ORF">ACFO8Q_08925</name>
</gene>
<dbReference type="RefSeq" id="WP_380025407.1">
    <property type="nucleotide sequence ID" value="NZ_JBHSHC010000064.1"/>
</dbReference>
<accession>A0ABV9Q134</accession>
<evidence type="ECO:0008006" key="3">
    <source>
        <dbReference type="Google" id="ProtNLM"/>
    </source>
</evidence>
<reference evidence="2" key="1">
    <citation type="journal article" date="2019" name="Int. J. Syst. Evol. Microbiol.">
        <title>The Global Catalogue of Microorganisms (GCM) 10K type strain sequencing project: providing services to taxonomists for standard genome sequencing and annotation.</title>
        <authorList>
            <consortium name="The Broad Institute Genomics Platform"/>
            <consortium name="The Broad Institute Genome Sequencing Center for Infectious Disease"/>
            <person name="Wu L."/>
            <person name="Ma J."/>
        </authorList>
    </citation>
    <scope>NUCLEOTIDE SEQUENCE [LARGE SCALE GENOMIC DNA]</scope>
    <source>
        <strain evidence="2">WYCCWR 12678</strain>
    </source>
</reference>
<sequence length="46" mass="5046">MTAIGILLLAFTLALAIGIGRKANESVRKFDESQHESFVGIQNEKK</sequence>
<proteinExistence type="predicted"/>
<evidence type="ECO:0000313" key="2">
    <source>
        <dbReference type="Proteomes" id="UP001596002"/>
    </source>
</evidence>
<dbReference type="Proteomes" id="UP001596002">
    <property type="component" value="Unassembled WGS sequence"/>
</dbReference>
<name>A0ABV9Q134_9BACL</name>
<comment type="caution">
    <text evidence="1">The sequence shown here is derived from an EMBL/GenBank/DDBJ whole genome shotgun (WGS) entry which is preliminary data.</text>
</comment>